<dbReference type="Gene3D" id="3.30.720.90">
    <property type="match status" value="1"/>
</dbReference>
<organism evidence="5 6">
    <name type="scientific">Agrocybe chaxingu</name>
    <dbReference type="NCBI Taxonomy" id="84603"/>
    <lineage>
        <taxon>Eukaryota</taxon>
        <taxon>Fungi</taxon>
        <taxon>Dikarya</taxon>
        <taxon>Basidiomycota</taxon>
        <taxon>Agaricomycotina</taxon>
        <taxon>Agaricomycetes</taxon>
        <taxon>Agaricomycetidae</taxon>
        <taxon>Agaricales</taxon>
        <taxon>Agaricineae</taxon>
        <taxon>Strophariaceae</taxon>
        <taxon>Agrocybe</taxon>
    </lineage>
</organism>
<keyword evidence="2 4" id="KW-0689">Ribosomal protein</keyword>
<proteinExistence type="inferred from homology"/>
<dbReference type="PANTHER" id="PTHR10965:SF0">
    <property type="entry name" value="LARGE RIBOSOMAL SUBUNIT PROTEIN EL38"/>
    <property type="match status" value="1"/>
</dbReference>
<evidence type="ECO:0000256" key="3">
    <source>
        <dbReference type="ARBA" id="ARBA00023274"/>
    </source>
</evidence>
<protein>
    <recommendedName>
        <fullName evidence="7">60S ribosomal protein L38</fullName>
    </recommendedName>
</protein>
<evidence type="ECO:0008006" key="7">
    <source>
        <dbReference type="Google" id="ProtNLM"/>
    </source>
</evidence>
<dbReference type="GO" id="GO:0006412">
    <property type="term" value="P:translation"/>
    <property type="evidence" value="ECO:0007669"/>
    <property type="project" value="InterPro"/>
</dbReference>
<evidence type="ECO:0000313" key="6">
    <source>
        <dbReference type="Proteomes" id="UP001148786"/>
    </source>
</evidence>
<name>A0A9W8JPU7_9AGAR</name>
<dbReference type="PANTHER" id="PTHR10965">
    <property type="entry name" value="60S RIBOSOMAL PROTEIN L38"/>
    <property type="match status" value="1"/>
</dbReference>
<keyword evidence="3 4" id="KW-0687">Ribonucleoprotein</keyword>
<dbReference type="Pfam" id="PF01781">
    <property type="entry name" value="Ribosomal_L38e"/>
    <property type="match status" value="1"/>
</dbReference>
<evidence type="ECO:0000313" key="5">
    <source>
        <dbReference type="EMBL" id="KAJ3492946.1"/>
    </source>
</evidence>
<evidence type="ECO:0000256" key="2">
    <source>
        <dbReference type="ARBA" id="ARBA00022980"/>
    </source>
</evidence>
<dbReference type="InterPro" id="IPR038464">
    <property type="entry name" value="Ribosomal_eL38_sf"/>
</dbReference>
<accession>A0A9W8JPU7</accession>
<evidence type="ECO:0000256" key="4">
    <source>
        <dbReference type="RuleBase" id="RU003445"/>
    </source>
</evidence>
<dbReference type="AlphaFoldDB" id="A0A9W8JPU7"/>
<dbReference type="Proteomes" id="UP001148786">
    <property type="component" value="Unassembled WGS sequence"/>
</dbReference>
<sequence length="179" mass="20411">MASAPPKEIRDIKQFIKITQRKDASQARIKKILSKVPNGKTQTKFKVRCSRYLYTLSVDDPEKAEKLKQSLPPDLYSVCQALSSVSSTKPIHYAQHNKTCHQSARAIIREPHDALLPPLPPYTPTLILMPIPIPIPFPPTNPDPDPALKRLQIIHERLSLRVERDVKESAQELRPVQMW</sequence>
<dbReference type="GO" id="GO:0022618">
    <property type="term" value="P:protein-RNA complex assembly"/>
    <property type="evidence" value="ECO:0007669"/>
    <property type="project" value="TreeGrafter"/>
</dbReference>
<dbReference type="InterPro" id="IPR002675">
    <property type="entry name" value="Ribosomal_eL38"/>
</dbReference>
<dbReference type="GO" id="GO:0003735">
    <property type="term" value="F:structural constituent of ribosome"/>
    <property type="evidence" value="ECO:0007669"/>
    <property type="project" value="InterPro"/>
</dbReference>
<keyword evidence="6" id="KW-1185">Reference proteome</keyword>
<dbReference type="EMBL" id="JANKHO010002358">
    <property type="protein sequence ID" value="KAJ3492946.1"/>
    <property type="molecule type" value="Genomic_DNA"/>
</dbReference>
<dbReference type="GO" id="GO:0022625">
    <property type="term" value="C:cytosolic large ribosomal subunit"/>
    <property type="evidence" value="ECO:0007669"/>
    <property type="project" value="TreeGrafter"/>
</dbReference>
<dbReference type="FunFam" id="3.30.720.90:FF:000001">
    <property type="entry name" value="60S ribosomal protein L38"/>
    <property type="match status" value="1"/>
</dbReference>
<reference evidence="5" key="1">
    <citation type="submission" date="2022-07" db="EMBL/GenBank/DDBJ databases">
        <title>Genome Sequence of Agrocybe chaxingu.</title>
        <authorList>
            <person name="Buettner E."/>
        </authorList>
    </citation>
    <scope>NUCLEOTIDE SEQUENCE</scope>
    <source>
        <strain evidence="5">MP-N11</strain>
    </source>
</reference>
<comment type="similarity">
    <text evidence="1 4">Belongs to the eukaryotic ribosomal protein eL38 family.</text>
</comment>
<evidence type="ECO:0000256" key="1">
    <source>
        <dbReference type="ARBA" id="ARBA00007803"/>
    </source>
</evidence>
<comment type="caution">
    <text evidence="5">The sequence shown here is derived from an EMBL/GenBank/DDBJ whole genome shotgun (WGS) entry which is preliminary data.</text>
</comment>
<gene>
    <name evidence="5" type="ORF">NLJ89_g11132</name>
</gene>
<dbReference type="OrthoDB" id="10250488at2759"/>